<protein>
    <recommendedName>
        <fullName evidence="3">Minor tail protein</fullName>
    </recommendedName>
</protein>
<evidence type="ECO:0000313" key="2">
    <source>
        <dbReference type="EMBL" id="XBS46554.1"/>
    </source>
</evidence>
<evidence type="ECO:0008006" key="3">
    <source>
        <dbReference type="Google" id="ProtNLM"/>
    </source>
</evidence>
<organism evidence="2">
    <name type="scientific">Mycobacterium phage Wildflower</name>
    <dbReference type="NCBI Taxonomy" id="3141619"/>
    <lineage>
        <taxon>Viruses</taxon>
    </lineage>
</organism>
<feature type="region of interest" description="Disordered" evidence="1">
    <location>
        <begin position="1"/>
        <end position="32"/>
    </location>
</feature>
<dbReference type="EMBL" id="PP763603">
    <property type="protein sequence ID" value="XBS46554.1"/>
    <property type="molecule type" value="Genomic_DNA"/>
</dbReference>
<evidence type="ECO:0000256" key="1">
    <source>
        <dbReference type="SAM" id="MobiDB-lite"/>
    </source>
</evidence>
<name>A0AB38ZNW2_9VIRU</name>
<gene>
    <name evidence="2" type="primary">9</name>
    <name evidence="2" type="ORF">WILDFLOWER_9</name>
</gene>
<reference evidence="2" key="1">
    <citation type="submission" date="2024-05" db="EMBL/GenBank/DDBJ databases">
        <authorList>
            <person name="Sungu N.L."/>
            <person name="Machowski E."/>
            <person name="Ealand C.S."/>
            <person name="Madhav C."/>
            <person name="Jacobs-Sera D."/>
            <person name="Russell D.A."/>
            <person name="Hatfull G.F."/>
            <person name="Kana B.D."/>
        </authorList>
    </citation>
    <scope>NUCLEOTIDE SEQUENCE</scope>
</reference>
<proteinExistence type="predicted"/>
<accession>A0AB38ZNW2</accession>
<sequence>MRFQNLDFTEPKPAPMVRPDPESASAFPPRKPDGTIDMAALTEDGWVTFGAMSDDGLTQDVTLRIPVIENMSITFQVDTLPPGDETP</sequence>